<dbReference type="GO" id="GO:0006351">
    <property type="term" value="P:DNA-templated transcription"/>
    <property type="evidence" value="ECO:0007669"/>
    <property type="project" value="InterPro"/>
</dbReference>
<dbReference type="Pfam" id="PF04082">
    <property type="entry name" value="Fungal_trans"/>
    <property type="match status" value="1"/>
</dbReference>
<dbReference type="AlphaFoldDB" id="A0A8H3EWR9"/>
<proteinExistence type="predicted"/>
<reference evidence="8" key="1">
    <citation type="submission" date="2021-03" db="EMBL/GenBank/DDBJ databases">
        <authorList>
            <person name="Tagirdzhanova G."/>
        </authorList>
    </citation>
    <scope>NUCLEOTIDE SEQUENCE</scope>
</reference>
<dbReference type="GO" id="GO:0000976">
    <property type="term" value="F:transcription cis-regulatory region binding"/>
    <property type="evidence" value="ECO:0007669"/>
    <property type="project" value="TreeGrafter"/>
</dbReference>
<feature type="domain" description="Xylanolytic transcriptional activator regulatory" evidence="7">
    <location>
        <begin position="296"/>
        <end position="375"/>
    </location>
</feature>
<dbReference type="InterPro" id="IPR051089">
    <property type="entry name" value="prtT"/>
</dbReference>
<dbReference type="Gene3D" id="4.10.240.10">
    <property type="entry name" value="Zn(2)-C6 fungal-type DNA-binding domain"/>
    <property type="match status" value="1"/>
</dbReference>
<dbReference type="InterPro" id="IPR036864">
    <property type="entry name" value="Zn2-C6_fun-type_DNA-bd_sf"/>
</dbReference>
<name>A0A8H3EWR9_9LECA</name>
<sequence>MHGLPVSKLDLAHTDGDTVERQTALNSPTFSRNSSSGANGKKRNLSAVGFIASPESPEDGVDELRCDVVQEPEYIPCKRCDRLSLDCKIDANFRRIGKRHKNAEMEKELSELRAQLSQQASPTILQHPMKSSASTSASPKVPQIPSSIDQYIGSQEAVASLMDLKSGVEGGSYLRGPNGGLLPSRRLEGVILAQDRIRHLFLNFFRYYHPFLPFLEPDKTPDEYYAASPLLFWVIVAVAARRYEPDPTLFTSLAAPVSRLLWATLESVPQSYFVVKALCIVCTWPTPISSTSADPTFMLSGMMMQIAKQIGLHRPSHAQDFTKFKVELREEELKDRVRTWATCNVVAQRVATGYGQPPISYYDWTLGPHSSNESSFQLPEESEARLLIERFCDKVTQTLYSKYADPVGLPNDTERSTLMKLLMSNLQELEARLTTRTNPTSVSTLYLRAAELHLSLSTFFDSPTSEDYKFHLMQLWMSTTSFLETASGDNVSAGFQIHHATNYILQMIIAAGFSLLKLLNSFFANHVDLDYGKKLFRRAIWMIRTISISANDLPSRLAEVLAQLWNSGGAGSRIPKRSNEVVDSSLQLKVRCRMSMSLVYDSVWRWREEFQAKGKGNLESAVSNPTNLNSAAESTASSTIAEPTFAPPAMLSDGNVFGENTNEVFDPLSWTLDGYLDFPFVNYPEATGIT</sequence>
<gene>
    <name evidence="8" type="ORF">HETSPECPRED_001211</name>
</gene>
<evidence type="ECO:0000256" key="6">
    <source>
        <dbReference type="SAM" id="MobiDB-lite"/>
    </source>
</evidence>
<keyword evidence="3" id="KW-0238">DNA-binding</keyword>
<keyword evidence="4" id="KW-0804">Transcription</keyword>
<organism evidence="8 9">
    <name type="scientific">Heterodermia speciosa</name>
    <dbReference type="NCBI Taxonomy" id="116794"/>
    <lineage>
        <taxon>Eukaryota</taxon>
        <taxon>Fungi</taxon>
        <taxon>Dikarya</taxon>
        <taxon>Ascomycota</taxon>
        <taxon>Pezizomycotina</taxon>
        <taxon>Lecanoromycetes</taxon>
        <taxon>OSLEUM clade</taxon>
        <taxon>Lecanoromycetidae</taxon>
        <taxon>Caliciales</taxon>
        <taxon>Physciaceae</taxon>
        <taxon>Heterodermia</taxon>
    </lineage>
</organism>
<evidence type="ECO:0000256" key="4">
    <source>
        <dbReference type="ARBA" id="ARBA00023163"/>
    </source>
</evidence>
<dbReference type="GO" id="GO:0008270">
    <property type="term" value="F:zinc ion binding"/>
    <property type="evidence" value="ECO:0007669"/>
    <property type="project" value="InterPro"/>
</dbReference>
<dbReference type="GO" id="GO:0005634">
    <property type="term" value="C:nucleus"/>
    <property type="evidence" value="ECO:0007669"/>
    <property type="project" value="UniProtKB-SubCell"/>
</dbReference>
<evidence type="ECO:0000259" key="7">
    <source>
        <dbReference type="SMART" id="SM00906"/>
    </source>
</evidence>
<dbReference type="GO" id="GO:0000981">
    <property type="term" value="F:DNA-binding transcription factor activity, RNA polymerase II-specific"/>
    <property type="evidence" value="ECO:0007669"/>
    <property type="project" value="InterPro"/>
</dbReference>
<evidence type="ECO:0000313" key="9">
    <source>
        <dbReference type="Proteomes" id="UP000664521"/>
    </source>
</evidence>
<accession>A0A8H3EWR9</accession>
<keyword evidence="5" id="KW-0539">Nucleus</keyword>
<dbReference type="CDD" id="cd12148">
    <property type="entry name" value="fungal_TF_MHR"/>
    <property type="match status" value="1"/>
</dbReference>
<evidence type="ECO:0000256" key="1">
    <source>
        <dbReference type="ARBA" id="ARBA00004123"/>
    </source>
</evidence>
<keyword evidence="9" id="KW-1185">Reference proteome</keyword>
<evidence type="ECO:0000256" key="2">
    <source>
        <dbReference type="ARBA" id="ARBA00023015"/>
    </source>
</evidence>
<evidence type="ECO:0000256" key="5">
    <source>
        <dbReference type="ARBA" id="ARBA00023242"/>
    </source>
</evidence>
<dbReference type="InterPro" id="IPR007219">
    <property type="entry name" value="XnlR_reg_dom"/>
</dbReference>
<feature type="region of interest" description="Disordered" evidence="6">
    <location>
        <begin position="1"/>
        <end position="20"/>
    </location>
</feature>
<keyword evidence="2" id="KW-0805">Transcription regulation</keyword>
<dbReference type="OrthoDB" id="2341546at2759"/>
<protein>
    <recommendedName>
        <fullName evidence="7">Xylanolytic transcriptional activator regulatory domain-containing protein</fullName>
    </recommendedName>
</protein>
<comment type="caution">
    <text evidence="8">The sequence shown here is derived from an EMBL/GenBank/DDBJ whole genome shotgun (WGS) entry which is preliminary data.</text>
</comment>
<dbReference type="Proteomes" id="UP000664521">
    <property type="component" value="Unassembled WGS sequence"/>
</dbReference>
<evidence type="ECO:0000256" key="3">
    <source>
        <dbReference type="ARBA" id="ARBA00023125"/>
    </source>
</evidence>
<dbReference type="SMART" id="SM00906">
    <property type="entry name" value="Fungal_trans"/>
    <property type="match status" value="1"/>
</dbReference>
<dbReference type="PANTHER" id="PTHR31845">
    <property type="entry name" value="FINGER DOMAIN PROTEIN, PUTATIVE-RELATED"/>
    <property type="match status" value="1"/>
</dbReference>
<feature type="compositionally biased region" description="Basic and acidic residues" evidence="6">
    <location>
        <begin position="10"/>
        <end position="20"/>
    </location>
</feature>
<comment type="subcellular location">
    <subcellularLocation>
        <location evidence="1">Nucleus</location>
    </subcellularLocation>
</comment>
<dbReference type="PANTHER" id="PTHR31845:SF21">
    <property type="entry name" value="REGULATORY PROTEIN LEU3"/>
    <property type="match status" value="1"/>
</dbReference>
<evidence type="ECO:0000313" key="8">
    <source>
        <dbReference type="EMBL" id="CAF9912824.1"/>
    </source>
</evidence>
<dbReference type="EMBL" id="CAJPDS010000012">
    <property type="protein sequence ID" value="CAF9912824.1"/>
    <property type="molecule type" value="Genomic_DNA"/>
</dbReference>